<reference evidence="13" key="1">
    <citation type="submission" date="2021-12" db="EMBL/GenBank/DDBJ databases">
        <authorList>
            <person name="Rodrigo-Torres L."/>
            <person name="Arahal R. D."/>
            <person name="Lucena T."/>
        </authorList>
    </citation>
    <scope>NUCLEOTIDE SEQUENCE</scope>
    <source>
        <strain evidence="13">CECT 8226</strain>
    </source>
</reference>
<evidence type="ECO:0000256" key="9">
    <source>
        <dbReference type="ARBA" id="ARBA00048793"/>
    </source>
</evidence>
<dbReference type="NCBIfam" id="TIGR00745">
    <property type="entry name" value="apbA_panE"/>
    <property type="match status" value="1"/>
</dbReference>
<keyword evidence="14" id="KW-1185">Reference proteome</keyword>
<protein>
    <recommendedName>
        <fullName evidence="4 10">2-dehydropantoate 2-reductase</fullName>
        <ecNumber evidence="3 10">1.1.1.169</ecNumber>
    </recommendedName>
    <alternativeName>
        <fullName evidence="8 10">Ketopantoate reductase</fullName>
    </alternativeName>
</protein>
<feature type="domain" description="Ketopantoate reductase N-terminal" evidence="11">
    <location>
        <begin position="6"/>
        <end position="155"/>
    </location>
</feature>
<evidence type="ECO:0000256" key="1">
    <source>
        <dbReference type="ARBA" id="ARBA00004994"/>
    </source>
</evidence>
<dbReference type="RefSeq" id="WP_237484522.1">
    <property type="nucleotide sequence ID" value="NZ_CAKLCM010000002.1"/>
</dbReference>
<dbReference type="Pfam" id="PF08546">
    <property type="entry name" value="ApbA_C"/>
    <property type="match status" value="1"/>
</dbReference>
<name>A0ABM8ZJA9_9VIBR</name>
<accession>A0ABM8ZJA9</accession>
<evidence type="ECO:0000313" key="13">
    <source>
        <dbReference type="EMBL" id="CAH0526100.1"/>
    </source>
</evidence>
<dbReference type="Gene3D" id="1.10.1040.10">
    <property type="entry name" value="N-(1-d-carboxylethyl)-l-norvaline Dehydrogenase, domain 2"/>
    <property type="match status" value="1"/>
</dbReference>
<evidence type="ECO:0000256" key="5">
    <source>
        <dbReference type="ARBA" id="ARBA00022655"/>
    </source>
</evidence>
<dbReference type="InterPro" id="IPR013332">
    <property type="entry name" value="KPR_N"/>
</dbReference>
<comment type="catalytic activity">
    <reaction evidence="9 10">
        <text>(R)-pantoate + NADP(+) = 2-dehydropantoate + NADPH + H(+)</text>
        <dbReference type="Rhea" id="RHEA:16233"/>
        <dbReference type="ChEBI" id="CHEBI:11561"/>
        <dbReference type="ChEBI" id="CHEBI:15378"/>
        <dbReference type="ChEBI" id="CHEBI:15980"/>
        <dbReference type="ChEBI" id="CHEBI:57783"/>
        <dbReference type="ChEBI" id="CHEBI:58349"/>
        <dbReference type="EC" id="1.1.1.169"/>
    </reaction>
</comment>
<dbReference type="PANTHER" id="PTHR21708:SF26">
    <property type="entry name" value="2-DEHYDROPANTOATE 2-REDUCTASE"/>
    <property type="match status" value="1"/>
</dbReference>
<dbReference type="Pfam" id="PF02558">
    <property type="entry name" value="ApbA"/>
    <property type="match status" value="1"/>
</dbReference>
<evidence type="ECO:0000259" key="11">
    <source>
        <dbReference type="Pfam" id="PF02558"/>
    </source>
</evidence>
<dbReference type="SUPFAM" id="SSF48179">
    <property type="entry name" value="6-phosphogluconate dehydrogenase C-terminal domain-like"/>
    <property type="match status" value="1"/>
</dbReference>
<proteinExistence type="inferred from homology"/>
<dbReference type="InterPro" id="IPR013752">
    <property type="entry name" value="KPA_reductase"/>
</dbReference>
<evidence type="ECO:0000256" key="3">
    <source>
        <dbReference type="ARBA" id="ARBA00013014"/>
    </source>
</evidence>
<comment type="pathway">
    <text evidence="1 10">Cofactor biosynthesis; (R)-pantothenate biosynthesis; (R)-pantoate from 3-methyl-2-oxobutanoate: step 2/2.</text>
</comment>
<keyword evidence="5 10" id="KW-0566">Pantothenate biosynthesis</keyword>
<feature type="domain" description="Ketopantoate reductase C-terminal" evidence="12">
    <location>
        <begin position="181"/>
        <end position="300"/>
    </location>
</feature>
<comment type="caution">
    <text evidence="13">The sequence shown here is derived from an EMBL/GenBank/DDBJ whole genome shotgun (WGS) entry which is preliminary data.</text>
</comment>
<dbReference type="EMBL" id="CAKLCM010000002">
    <property type="protein sequence ID" value="CAH0526100.1"/>
    <property type="molecule type" value="Genomic_DNA"/>
</dbReference>
<gene>
    <name evidence="13" type="ORF">VHP8226_01581</name>
</gene>
<organism evidence="13 14">
    <name type="scientific">Vibrio hippocampi</name>
    <dbReference type="NCBI Taxonomy" id="654686"/>
    <lineage>
        <taxon>Bacteria</taxon>
        <taxon>Pseudomonadati</taxon>
        <taxon>Pseudomonadota</taxon>
        <taxon>Gammaproteobacteria</taxon>
        <taxon>Vibrionales</taxon>
        <taxon>Vibrionaceae</taxon>
        <taxon>Vibrio</taxon>
    </lineage>
</organism>
<evidence type="ECO:0000256" key="2">
    <source>
        <dbReference type="ARBA" id="ARBA00007870"/>
    </source>
</evidence>
<evidence type="ECO:0000256" key="7">
    <source>
        <dbReference type="ARBA" id="ARBA00023002"/>
    </source>
</evidence>
<evidence type="ECO:0000256" key="4">
    <source>
        <dbReference type="ARBA" id="ARBA00019465"/>
    </source>
</evidence>
<evidence type="ECO:0000256" key="6">
    <source>
        <dbReference type="ARBA" id="ARBA00022857"/>
    </source>
</evidence>
<dbReference type="InterPro" id="IPR051402">
    <property type="entry name" value="KPR-Related"/>
</dbReference>
<evidence type="ECO:0000259" key="12">
    <source>
        <dbReference type="Pfam" id="PF08546"/>
    </source>
</evidence>
<dbReference type="EC" id="1.1.1.169" evidence="3 10"/>
<comment type="similarity">
    <text evidence="2 10">Belongs to the ketopantoate reductase family.</text>
</comment>
<evidence type="ECO:0000256" key="10">
    <source>
        <dbReference type="RuleBase" id="RU362068"/>
    </source>
</evidence>
<dbReference type="SUPFAM" id="SSF51735">
    <property type="entry name" value="NAD(P)-binding Rossmann-fold domains"/>
    <property type="match status" value="1"/>
</dbReference>
<dbReference type="Proteomes" id="UP000838160">
    <property type="component" value="Unassembled WGS sequence"/>
</dbReference>
<dbReference type="InterPro" id="IPR003710">
    <property type="entry name" value="ApbA"/>
</dbReference>
<comment type="function">
    <text evidence="10">Catalyzes the NADPH-dependent reduction of ketopantoate into pantoic acid.</text>
</comment>
<evidence type="ECO:0000256" key="8">
    <source>
        <dbReference type="ARBA" id="ARBA00032024"/>
    </source>
</evidence>
<keyword evidence="7 10" id="KW-0560">Oxidoreductase</keyword>
<evidence type="ECO:0000313" key="14">
    <source>
        <dbReference type="Proteomes" id="UP000838160"/>
    </source>
</evidence>
<dbReference type="PANTHER" id="PTHR21708">
    <property type="entry name" value="PROBABLE 2-DEHYDROPANTOATE 2-REDUCTASE"/>
    <property type="match status" value="1"/>
</dbReference>
<dbReference type="Gene3D" id="3.40.50.720">
    <property type="entry name" value="NAD(P)-binding Rossmann-like Domain"/>
    <property type="match status" value="1"/>
</dbReference>
<dbReference type="NCBIfam" id="NF004887">
    <property type="entry name" value="PRK06249.1"/>
    <property type="match status" value="1"/>
</dbReference>
<keyword evidence="6 10" id="KW-0521">NADP</keyword>
<dbReference type="InterPro" id="IPR013328">
    <property type="entry name" value="6PGD_dom2"/>
</dbReference>
<dbReference type="InterPro" id="IPR008927">
    <property type="entry name" value="6-PGluconate_DH-like_C_sf"/>
</dbReference>
<sequence>MDNHTIAVIGTGAIGGYYGARLHHAQCQVHFLFHSDFDHVTQHGLKVDSQEGNFSIPAEAINAYQNSQDMPAADIILVALKTTQNALLPQLLKPILKPNSTIVLLQNGIAGEQVIAEQLSHSQIGGGLCFICSNKVGPGHIHHIDYGNLTLGRLNPECDSHINWLTEQFQAAGVGADFAGDIVSARWKKLLWNVPFNGLSTILNADTAQMMATEQIVELARDIMLEVIAAANAHGTALDSAVVDTMINNTAKMQPYLTSMLLDYRNGRELEIEYMYKNMLDIAAKIGVPMHKTETLYQQLCFINQKIQTR</sequence>
<dbReference type="InterPro" id="IPR036291">
    <property type="entry name" value="NAD(P)-bd_dom_sf"/>
</dbReference>